<accession>A0A1A9QFL7</accession>
<evidence type="ECO:0000313" key="2">
    <source>
        <dbReference type="EMBL" id="OAL10509.1"/>
    </source>
</evidence>
<keyword evidence="1" id="KW-0812">Transmembrane</keyword>
<reference evidence="3" key="1">
    <citation type="submission" date="2016-04" db="EMBL/GenBank/DDBJ databases">
        <authorList>
            <person name="Quiroz-Castaneda R.E."/>
            <person name="Martinez-Ocampo F."/>
        </authorList>
    </citation>
    <scope>NUCLEOTIDE SEQUENCE [LARGE SCALE GENOMIC DNA]</scope>
    <source>
        <strain evidence="3">INIFAP01</strain>
    </source>
</reference>
<protein>
    <submittedName>
        <fullName evidence="2">Uncharacterized protein</fullName>
    </submittedName>
</protein>
<sequence length="220" mass="24702">MLGTKQLAFIGIGATAIAGGSAGIYYFQQNKTTIRDKLNSEGIKLISTDEEYWVSFKETKKDPELINLIKNGDNTYDTWDARKGGNSLKVWCDNNLKLNIPKENAQTLLDKVKKYCSKPPLTIGEKISKLGKKWVTKWNEKLEALKKPNVDTELVGELKKINDKVTGLDISDTQAVIKALEDWCKGNNSKRLISPETDAIWAKLEKRCFETSTTTQKNDG</sequence>
<proteinExistence type="predicted"/>
<comment type="caution">
    <text evidence="2">The sequence shown here is derived from an EMBL/GenBank/DDBJ whole genome shotgun (WGS) entry which is preliminary data.</text>
</comment>
<dbReference type="RefSeq" id="WP_187149743.1">
    <property type="nucleotide sequence ID" value="NZ_LWUJ01000010.1"/>
</dbReference>
<dbReference type="Proteomes" id="UP000077623">
    <property type="component" value="Unassembled WGS sequence"/>
</dbReference>
<feature type="transmembrane region" description="Helical" evidence="1">
    <location>
        <begin position="6"/>
        <end position="27"/>
    </location>
</feature>
<dbReference type="STRING" id="432608.A6V39_00395"/>
<organism evidence="2 3">
    <name type="scientific">Candidatus Mycoplasma haematobovis</name>
    <dbReference type="NCBI Taxonomy" id="432608"/>
    <lineage>
        <taxon>Bacteria</taxon>
        <taxon>Bacillati</taxon>
        <taxon>Mycoplasmatota</taxon>
        <taxon>Mollicutes</taxon>
        <taxon>Mycoplasmataceae</taxon>
        <taxon>Mycoplasma</taxon>
    </lineage>
</organism>
<evidence type="ECO:0000256" key="1">
    <source>
        <dbReference type="SAM" id="Phobius"/>
    </source>
</evidence>
<dbReference type="EMBL" id="LWUJ01000010">
    <property type="protein sequence ID" value="OAL10509.1"/>
    <property type="molecule type" value="Genomic_DNA"/>
</dbReference>
<gene>
    <name evidence="2" type="ORF">A6V39_00395</name>
</gene>
<name>A0A1A9QFL7_9MOLU</name>
<keyword evidence="3" id="KW-1185">Reference proteome</keyword>
<evidence type="ECO:0000313" key="3">
    <source>
        <dbReference type="Proteomes" id="UP000077623"/>
    </source>
</evidence>
<keyword evidence="1" id="KW-0472">Membrane</keyword>
<dbReference type="AlphaFoldDB" id="A0A1A9QFL7"/>
<keyword evidence="1" id="KW-1133">Transmembrane helix</keyword>